<evidence type="ECO:0000256" key="2">
    <source>
        <dbReference type="ARBA" id="ARBA00023239"/>
    </source>
</evidence>
<organism evidence="4 5">
    <name type="scientific">Emericellopsis cladophorae</name>
    <dbReference type="NCBI Taxonomy" id="2686198"/>
    <lineage>
        <taxon>Eukaryota</taxon>
        <taxon>Fungi</taxon>
        <taxon>Dikarya</taxon>
        <taxon>Ascomycota</taxon>
        <taxon>Pezizomycotina</taxon>
        <taxon>Sordariomycetes</taxon>
        <taxon>Hypocreomycetidae</taxon>
        <taxon>Hypocreales</taxon>
        <taxon>Bionectriaceae</taxon>
        <taxon>Emericellopsis</taxon>
    </lineage>
</organism>
<dbReference type="InterPro" id="IPR001753">
    <property type="entry name" value="Enoyl-CoA_hydra/iso"/>
</dbReference>
<dbReference type="Proteomes" id="UP001055219">
    <property type="component" value="Unassembled WGS sequence"/>
</dbReference>
<keyword evidence="5" id="KW-1185">Reference proteome</keyword>
<dbReference type="Gene3D" id="3.90.226.10">
    <property type="entry name" value="2-enoyl-CoA Hydratase, Chain A, domain 1"/>
    <property type="match status" value="1"/>
</dbReference>
<comment type="similarity">
    <text evidence="1 3">Belongs to the enoyl-CoA hydratase/isomerase family.</text>
</comment>
<evidence type="ECO:0000313" key="4">
    <source>
        <dbReference type="EMBL" id="KAI6781626.1"/>
    </source>
</evidence>
<dbReference type="FunFam" id="3.90.226.10:FF:000009">
    <property type="entry name" value="Carnitinyl-CoA dehydratase"/>
    <property type="match status" value="1"/>
</dbReference>
<dbReference type="PROSITE" id="PS00166">
    <property type="entry name" value="ENOYL_COA_HYDRATASE"/>
    <property type="match status" value="1"/>
</dbReference>
<dbReference type="InterPro" id="IPR029045">
    <property type="entry name" value="ClpP/crotonase-like_dom_sf"/>
</dbReference>
<dbReference type="OrthoDB" id="2018133at2759"/>
<dbReference type="PANTHER" id="PTHR11941:SF166">
    <property type="entry name" value="ENOYL-COA HYDRATASE_ISOMERASE FAMILY PROTEIN (AFU_ORTHOLOGUE AFUA_8G01210)"/>
    <property type="match status" value="1"/>
</dbReference>
<dbReference type="FunFam" id="1.10.12.10:FF:000001">
    <property type="entry name" value="Probable enoyl-CoA hydratase, mitochondrial"/>
    <property type="match status" value="1"/>
</dbReference>
<evidence type="ECO:0000313" key="5">
    <source>
        <dbReference type="Proteomes" id="UP001055219"/>
    </source>
</evidence>
<dbReference type="GO" id="GO:0005739">
    <property type="term" value="C:mitochondrion"/>
    <property type="evidence" value="ECO:0007669"/>
    <property type="project" value="TreeGrafter"/>
</dbReference>
<dbReference type="EMBL" id="JAGIXG020000019">
    <property type="protein sequence ID" value="KAI6781626.1"/>
    <property type="molecule type" value="Genomic_DNA"/>
</dbReference>
<reference evidence="4" key="1">
    <citation type="journal article" date="2021" name="J Fungi (Basel)">
        <title>Genomic and Metabolomic Analyses of the Marine Fungus Emericellopsis cladophorae: Insights into Saltwater Adaptability Mechanisms and Its Biosynthetic Potential.</title>
        <authorList>
            <person name="Goncalves M.F.M."/>
            <person name="Hilario S."/>
            <person name="Van de Peer Y."/>
            <person name="Esteves A.C."/>
            <person name="Alves A."/>
        </authorList>
    </citation>
    <scope>NUCLEOTIDE SEQUENCE</scope>
    <source>
        <strain evidence="4">MUM 19.33</strain>
    </source>
</reference>
<dbReference type="AlphaFoldDB" id="A0A9Q0BE96"/>
<dbReference type="GeneID" id="75830383"/>
<accession>A0A9Q0BE96</accession>
<protein>
    <submittedName>
        <fullName evidence="4">Enoyl-CoA hydratase</fullName>
    </submittedName>
</protein>
<dbReference type="Pfam" id="PF00378">
    <property type="entry name" value="ECH_1"/>
    <property type="match status" value="1"/>
</dbReference>
<dbReference type="InterPro" id="IPR018376">
    <property type="entry name" value="Enoyl-CoA_hyd/isom_CS"/>
</dbReference>
<name>A0A9Q0BE96_9HYPO</name>
<gene>
    <name evidence="4" type="ORF">J7T54_003891</name>
</gene>
<dbReference type="GO" id="GO:0016836">
    <property type="term" value="F:hydro-lyase activity"/>
    <property type="evidence" value="ECO:0007669"/>
    <property type="project" value="UniProtKB-ARBA"/>
</dbReference>
<evidence type="ECO:0000256" key="3">
    <source>
        <dbReference type="RuleBase" id="RU003707"/>
    </source>
</evidence>
<dbReference type="SUPFAM" id="SSF52096">
    <property type="entry name" value="ClpP/crotonase"/>
    <property type="match status" value="1"/>
</dbReference>
<dbReference type="PANTHER" id="PTHR11941">
    <property type="entry name" value="ENOYL-COA HYDRATASE-RELATED"/>
    <property type="match status" value="1"/>
</dbReference>
<dbReference type="CDD" id="cd06558">
    <property type="entry name" value="crotonase-like"/>
    <property type="match status" value="1"/>
</dbReference>
<reference evidence="4" key="2">
    <citation type="submission" date="2022-07" db="EMBL/GenBank/DDBJ databases">
        <authorList>
            <person name="Goncalves M.F.M."/>
            <person name="Hilario S."/>
            <person name="Van De Peer Y."/>
            <person name="Esteves A.C."/>
            <person name="Alves A."/>
        </authorList>
    </citation>
    <scope>NUCLEOTIDE SEQUENCE</scope>
    <source>
        <strain evidence="4">MUM 19.33</strain>
    </source>
</reference>
<dbReference type="Gene3D" id="1.10.12.10">
    <property type="entry name" value="Lyase 2-enoyl-coa Hydratase, Chain A, domain 2"/>
    <property type="match status" value="1"/>
</dbReference>
<dbReference type="GO" id="GO:0006635">
    <property type="term" value="P:fatty acid beta-oxidation"/>
    <property type="evidence" value="ECO:0007669"/>
    <property type="project" value="TreeGrafter"/>
</dbReference>
<keyword evidence="2" id="KW-0456">Lyase</keyword>
<dbReference type="RefSeq" id="XP_051362482.1">
    <property type="nucleotide sequence ID" value="XM_051506079.1"/>
</dbReference>
<comment type="caution">
    <text evidence="4">The sequence shown here is derived from an EMBL/GenBank/DDBJ whole genome shotgun (WGS) entry which is preliminary data.</text>
</comment>
<dbReference type="InterPro" id="IPR014748">
    <property type="entry name" value="Enoyl-CoA_hydra_C"/>
</dbReference>
<proteinExistence type="inferred from homology"/>
<sequence length="289" mass="30967">MATATATATETTTTTQDFGYKLPYLFRRFSRFIMSESLVLESTPADGVRVLAFNRPTKRNALSQDLIREFLDKLSVASVDAKVKTIVITGGSSFFCAGADIKEISVLDAEGARQCRYLENLCQGLQNVRKPMIAAVEGMALGGGLEVALACDMIYASNTGKFGLPEVSIGLLPGAGGTQRLTNAVGKYKAMQMILLGSPISAQEARAAGLVADTFEAGTVLDNVMHVAARLASMSPTAVSLAKEAICRSDSLGRDDEFERSLYYYAFGTADKREGVGAFLEKRAPSWAR</sequence>
<evidence type="ECO:0000256" key="1">
    <source>
        <dbReference type="ARBA" id="ARBA00005254"/>
    </source>
</evidence>